<evidence type="ECO:0000259" key="3">
    <source>
        <dbReference type="SMART" id="SM00694"/>
    </source>
</evidence>
<evidence type="ECO:0000313" key="5">
    <source>
        <dbReference type="Proteomes" id="UP001530293"/>
    </source>
</evidence>
<feature type="domain" description="Peroxin/Ferlin" evidence="3">
    <location>
        <begin position="1778"/>
        <end position="1813"/>
    </location>
</feature>
<dbReference type="InterPro" id="IPR026847">
    <property type="entry name" value="VPS13"/>
</dbReference>
<protein>
    <recommendedName>
        <fullName evidence="3">Peroxin/Ferlin domain-containing protein</fullName>
    </recommendedName>
</protein>
<proteinExistence type="inferred from homology"/>
<organism evidence="4 5">
    <name type="scientific">Discostella pseudostelligera</name>
    <dbReference type="NCBI Taxonomy" id="259834"/>
    <lineage>
        <taxon>Eukaryota</taxon>
        <taxon>Sar</taxon>
        <taxon>Stramenopiles</taxon>
        <taxon>Ochrophyta</taxon>
        <taxon>Bacillariophyta</taxon>
        <taxon>Coscinodiscophyceae</taxon>
        <taxon>Thalassiosirophycidae</taxon>
        <taxon>Stephanodiscales</taxon>
        <taxon>Stephanodiscaceae</taxon>
        <taxon>Discostella</taxon>
    </lineage>
</organism>
<gene>
    <name evidence="4" type="ORF">ACHAWU_003405</name>
</gene>
<dbReference type="PANTHER" id="PTHR16166">
    <property type="entry name" value="VACUOLAR PROTEIN SORTING-ASSOCIATED PROTEIN VPS13"/>
    <property type="match status" value="1"/>
</dbReference>
<sequence length="3273" mass="365315">MKAYLASVLEDLVGEYVINISKENLKLAALRGQIKLENVELDGDVIGSYVLGAVGLSGFGVLSCWARTLKINIPYTNLDAPTSLEIHGMHLVCVPLLPTTANRTYYGGQTLQTKAKRSALARFERNYFSGRIPGEGPQQDSYQNDRTIHSFNGRRRRSFASEDLGGEEDEYGTDFDSTTDETSQDGHEDTPSAKAKRKSRIPALKKKVTAKIYENLVSSINDVHIRCEVPGGGLTMSSPSTMGNTTSERDDDRRAFAFGLTLKCLSVRNMPEASLPDSGDIMSRFDQPHTQSMHTVDDGKKTFKKAEIEDLAIYWDDEPCYLISDSALLHGRLSLPVEACQRRIAEAMKLMSTTQDPGVNARKSLSGPGFSAEDERDDSTHDYICSKISQSMIITSASDSLGNSLCFREIQPLTIDLNITSHQYEQYQLLKNAVLSQQRFDTMLHRRPENSPLIAPRAWWKYAIACVKHKPTSRSWDDVQRIVRCRQRYLQLAVKNLLSNTDKGGFHGGLTDDESRALSLLEYTLPIEALLTFHLLALRRVYATRRVQTIDNKAPKRISRVDSFARKRSSSTLGRLFNSISGSTNSSKTVHAECVTEDERTTAFPENCDSKFILKPRRSFASRDNFVSAQTASISRDNFLTSQSASHLHMCRVRISLVDHVDRRKIITAEFDVGGTTYASGAGKADVTFDIKRFEVFDFVTCDYDTSGMKVLAIEPSNDDGFKCRNDFLVGNLDGSYMTSSARSIEMNDAGMRLPPDGVACRITAFLDQISLSLEISSHPLTLVWNKICADRLSDFLLMKTHQIQHQFLQKLRNAATPVAQRAHMAVFYPNSLSVDIAVHAPKLWIPVSPQVLDGALFIDTGKLKMTLTKPEESTETSWNLDVTDIQIMLASDACEMQNVVADLDGMLRLRKNLATIVYPFEVSVTGHSNGPFQDHGMYLDQEVHSHESIFETQTDEDTGQMISVNVGHIRVNLIDVEVLAKAIGRFYVSGVGMMKNRSASRSECIAAQDLYPPSQGPETSAFEVVHLCFEKVEAALERYSSKRTYVVELYLINLDKKIKGNLSFSRLSVSDFKIVQLIDVSSNQSGLAVRYLVPSCEPQHQVLGRRDLALDEQVGGANATPPASPHLTAPRSPKIKRLPPSPLKTPTQLRSVSQHWPAHGSLPSEFISGCHFHDGGKHVDEVELDIASVMLKVTPTSISDCTMWLARAIELISVASKEMERRVHERGRNARSEEHKGSKDIIINVTKMNEGLTYPALDAHNTSGDGTSLDAKDSSVIFRIAFSQATILVGRPASEFTWSRGRKPEDYVLQFKANASIMTQSIENENDIGSSTLHVSLEDFSAAINPDFQYLDQPVSPILRPTSIDCRVVHDTFKGQASSQKVSFDCELMVWNLSTHSIRVVTSVVRKVMERLQLLRAASSEASSSILTAIVHFRKKGTRIASQIQFELQSMSLTVHQSFKTNGMRPFIRFCADQLKASLAGCIDAMVGEVSARIQLEFFNPAHGFEDIIHSNRLLLVVDQIPNELVLSVSSPEQIDINVTGALIQEISNLERTNSEFSDVSVHQTSSRFTFVNDTGVPVIVGIDGSTKRVRNGEVITVLPGTSVSLDSTFDGILDSSTVSISSTDRRPIHNLPLFPISSSKRCCLLFQWYPNSIPEESDMQRVNIDVSHVVEFVMQNERIRPGTIDVFSLERGQDLLSSYAWSPVSSQHGKKVTEGPHSDMLWRPPYLEDDARAWSDMTNVITKKKDECTLPSRSWIWVNDWEVEVDGDLRNNDADGWEYATDFETFGTTSRSYQTGDLCRRRRWTRTRILDQALNHSEVSSIVWDIAMEEKRSSITVRSRFQIHNHTNMQLSFFGSSHLWEDDRYIGHAAPGASLCVPLQLAPATHLRLATPKTSQTHDNLNPNVSDFFSTEQLMILPTRFTSNRIIRSSILCEHMSHGFLSMRPLHFLLILKSVEGVVDLHIEPALKVINLLPCELQCQLGEMGYLRQGISKISQSEVISLGAGMEGKCLSVDCTLCPHLSVRVPGYKWSCWKKIVNRESNSNTWRLTEDEELALFEAYKDSAEHAAEFKSIVHFDHAIKGGASIDIVMSVEVGHSPTVRFYAQYWVLDKTLLNLNFTGGFSDFMQSTPEKETLRKSYFLPVEVNDQRLHTDLEKEGHEWSLGGFGMLLFFSRDEKIALSVEGETGWTPLIDVSTVMPESVKTTISIDQSHGQGTKRYELAFTVTLCPSVFSRTRMITLFPRYQVVNLLEGESLFIAQDGALSSQICIQAQSSTSFHWHNSSLHPKIRIRCSQSGSWSRGCIQLDKIGVTAMGIPSSSSTKPIVVQAEVRLATKKQDSAVVVTIWASIEKSNPIYLLKNDSRHIILCRQMLDREGAFIWTLNAGESIGFGFDDPEAPHVLEWTWSNMRRFKRTVEVDVMGSMSAIAMDDGSVLTSMIQAHQSTKVVLFADSSINDGQADDVFEETVDISFRINLTGISMSVIDKVSTFGPEREILLLTTEGWHATFSQRQGYHEIELRLTRLQVDNFIFNSEHPVLVSNLRIDFFRIVMPCTNNCPVQFGDKIYCPSNEDVPFLHLSAVRALQESSDTLVIRYCAIRILDIDICLDRKTAETIALFLHPIRKARDEKHDVNWTTNLTTKMRTRCSDHSRLPRVPRDVNVHDANSGRIYLEELHLHPLRFYLTFTQEGLEWNPVTEGLVIFQLIRGMASIADAPLIFTSFVVSKAFESPSSLIGIILAHYSSQLSSQILSILGSLVILKAPADILSNVGTGVRDFFYEPIQGLVKGPAEFLEGIESGTASLARGVITGLVRGAASVTDLVSHNLANLTDDDFIDERNSFQRKLMHTLKTDRSKRTIHDSLEVAGMFLARGFRSGATGLVNQPAMYASRYGTVGLIKGVGKALVGAVVKPVVGVGDAAVVVMNHVSETTTNQVNAVKTNKRMRRALSCTSKSVKLTPYDESSAVAQQIVTQQETEDDTYLGHVQIHLYTIIVSEQFLWIANLNNDCPRRFRWAEIKGYGIAGNRVTVEFFTGPQSMSFDMSSRELADACELLSIKLGKSTNNRGYSNLPGIKSNYAEFNFGSVNREIMNTATDELADVPEFISKCRSRIRRIGSFVPNYFQRLDQEAWLLISFVNQAFTGLYSRRCVAAGVINGTGDDIQVLSPKLVQGGSRCYALPTIEYDKNHGFLQPGGAMIFLGWGAAPSLLQSGNVLLQIETNIFTIELSDSISKSASTQVLPSWQVDFLEKSYDETEWWAKYWIVIKKKEPNDAIN</sequence>
<evidence type="ECO:0000256" key="1">
    <source>
        <dbReference type="ARBA" id="ARBA00006545"/>
    </source>
</evidence>
<feature type="region of interest" description="Disordered" evidence="2">
    <location>
        <begin position="356"/>
        <end position="377"/>
    </location>
</feature>
<dbReference type="EMBL" id="JALLBG020000082">
    <property type="protein sequence ID" value="KAL3766649.1"/>
    <property type="molecule type" value="Genomic_DNA"/>
</dbReference>
<name>A0ABD3MTZ1_9STRA</name>
<feature type="region of interest" description="Disordered" evidence="2">
    <location>
        <begin position="129"/>
        <end position="201"/>
    </location>
</feature>
<dbReference type="InterPro" id="IPR006614">
    <property type="entry name" value="Peroxin/Ferlin"/>
</dbReference>
<evidence type="ECO:0000313" key="4">
    <source>
        <dbReference type="EMBL" id="KAL3766649.1"/>
    </source>
</evidence>
<dbReference type="SMART" id="SM00694">
    <property type="entry name" value="DysFC"/>
    <property type="match status" value="1"/>
</dbReference>
<dbReference type="Pfam" id="PF25036">
    <property type="entry name" value="VPS13_VAB"/>
    <property type="match status" value="1"/>
</dbReference>
<feature type="region of interest" description="Disordered" evidence="2">
    <location>
        <begin position="1115"/>
        <end position="1149"/>
    </location>
</feature>
<comment type="similarity">
    <text evidence="1">Belongs to the VPS13 family.</text>
</comment>
<accession>A0ABD3MTZ1</accession>
<dbReference type="Proteomes" id="UP001530293">
    <property type="component" value="Unassembled WGS sequence"/>
</dbReference>
<comment type="caution">
    <text evidence="4">The sequence shown here is derived from an EMBL/GenBank/DDBJ whole genome shotgun (WGS) entry which is preliminary data.</text>
</comment>
<reference evidence="4 5" key="1">
    <citation type="submission" date="2024-10" db="EMBL/GenBank/DDBJ databases">
        <title>Updated reference genomes for cyclostephanoid diatoms.</title>
        <authorList>
            <person name="Roberts W.R."/>
            <person name="Alverson A.J."/>
        </authorList>
    </citation>
    <scope>NUCLEOTIDE SEQUENCE [LARGE SCALE GENOMIC DNA]</scope>
    <source>
        <strain evidence="4 5">AJA232-27</strain>
    </source>
</reference>
<dbReference type="PANTHER" id="PTHR16166:SF93">
    <property type="entry name" value="INTERMEMBRANE LIPID TRANSFER PROTEIN VPS13"/>
    <property type="match status" value="1"/>
</dbReference>
<evidence type="ECO:0000256" key="2">
    <source>
        <dbReference type="SAM" id="MobiDB-lite"/>
    </source>
</evidence>
<feature type="compositionally biased region" description="Acidic residues" evidence="2">
    <location>
        <begin position="164"/>
        <end position="183"/>
    </location>
</feature>
<dbReference type="GO" id="GO:0016020">
    <property type="term" value="C:membrane"/>
    <property type="evidence" value="ECO:0007669"/>
    <property type="project" value="UniProtKB-ARBA"/>
</dbReference>
<keyword evidence="5" id="KW-1185">Reference proteome</keyword>
<dbReference type="InterPro" id="IPR009543">
    <property type="entry name" value="VPS13_VAB"/>
</dbReference>